<organism evidence="6 7">
    <name type="scientific">Cuscuta epithymum</name>
    <dbReference type="NCBI Taxonomy" id="186058"/>
    <lineage>
        <taxon>Eukaryota</taxon>
        <taxon>Viridiplantae</taxon>
        <taxon>Streptophyta</taxon>
        <taxon>Embryophyta</taxon>
        <taxon>Tracheophyta</taxon>
        <taxon>Spermatophyta</taxon>
        <taxon>Magnoliopsida</taxon>
        <taxon>eudicotyledons</taxon>
        <taxon>Gunneridae</taxon>
        <taxon>Pentapetalae</taxon>
        <taxon>asterids</taxon>
        <taxon>lamiids</taxon>
        <taxon>Solanales</taxon>
        <taxon>Convolvulaceae</taxon>
        <taxon>Cuscuteae</taxon>
        <taxon>Cuscuta</taxon>
        <taxon>Cuscuta subgen. Cuscuta</taxon>
    </lineage>
</organism>
<evidence type="ECO:0000256" key="4">
    <source>
        <dbReference type="ARBA" id="ARBA00023002"/>
    </source>
</evidence>
<keyword evidence="7" id="KW-1185">Reference proteome</keyword>
<comment type="caution">
    <text evidence="6">The sequence shown here is derived from an EMBL/GenBank/DDBJ whole genome shotgun (WGS) entry which is preliminary data.</text>
</comment>
<evidence type="ECO:0000313" key="6">
    <source>
        <dbReference type="EMBL" id="CAH9092831.1"/>
    </source>
</evidence>
<evidence type="ECO:0000313" key="7">
    <source>
        <dbReference type="Proteomes" id="UP001152523"/>
    </source>
</evidence>
<evidence type="ECO:0000256" key="3">
    <source>
        <dbReference type="ARBA" id="ARBA00022723"/>
    </source>
</evidence>
<gene>
    <name evidence="6" type="ORF">CEPIT_LOCUS12250</name>
</gene>
<dbReference type="GO" id="GO:0020037">
    <property type="term" value="F:heme binding"/>
    <property type="evidence" value="ECO:0007669"/>
    <property type="project" value="InterPro"/>
</dbReference>
<evidence type="ECO:0000256" key="2">
    <source>
        <dbReference type="ARBA" id="ARBA00010617"/>
    </source>
</evidence>
<dbReference type="AlphaFoldDB" id="A0AAV0D4Q9"/>
<dbReference type="PANTHER" id="PTHR24296">
    <property type="entry name" value="CYTOCHROME P450"/>
    <property type="match status" value="1"/>
</dbReference>
<dbReference type="GO" id="GO:0016705">
    <property type="term" value="F:oxidoreductase activity, acting on paired donors, with incorporation or reduction of molecular oxygen"/>
    <property type="evidence" value="ECO:0007669"/>
    <property type="project" value="InterPro"/>
</dbReference>
<dbReference type="SUPFAM" id="SSF48264">
    <property type="entry name" value="Cytochrome P450"/>
    <property type="match status" value="1"/>
</dbReference>
<reference evidence="6" key="1">
    <citation type="submission" date="2022-07" db="EMBL/GenBank/DDBJ databases">
        <authorList>
            <person name="Macas J."/>
            <person name="Novak P."/>
            <person name="Neumann P."/>
        </authorList>
    </citation>
    <scope>NUCLEOTIDE SEQUENCE</scope>
</reference>
<sequence>MLPGILQNAGRIHDNVAEILKHNGGTFEVKGPWGFTNLNLFLTCDPANINHILCRNFKNYPKGPHFQRIFDVLGETKHLETKHARRNIKKCYSKLSLRVKSIKELVSNCEGKEVYL</sequence>
<accession>A0AAV0D4Q9</accession>
<dbReference type="GO" id="GO:0004497">
    <property type="term" value="F:monooxygenase activity"/>
    <property type="evidence" value="ECO:0007669"/>
    <property type="project" value="InterPro"/>
</dbReference>
<proteinExistence type="inferred from homology"/>
<protein>
    <recommendedName>
        <fullName evidence="8">Homing endonuclease LAGLIDADG domain-containing protein</fullName>
    </recommendedName>
</protein>
<dbReference type="Gene3D" id="1.10.630.10">
    <property type="entry name" value="Cytochrome P450"/>
    <property type="match status" value="1"/>
</dbReference>
<keyword evidence="3" id="KW-0479">Metal-binding</keyword>
<keyword evidence="4" id="KW-0560">Oxidoreductase</keyword>
<comment type="similarity">
    <text evidence="2">Belongs to the cytochrome P450 family.</text>
</comment>
<comment type="cofactor">
    <cofactor evidence="1">
        <name>heme</name>
        <dbReference type="ChEBI" id="CHEBI:30413"/>
    </cofactor>
</comment>
<dbReference type="Proteomes" id="UP001152523">
    <property type="component" value="Unassembled WGS sequence"/>
</dbReference>
<evidence type="ECO:0000256" key="1">
    <source>
        <dbReference type="ARBA" id="ARBA00001971"/>
    </source>
</evidence>
<keyword evidence="5" id="KW-0408">Iron</keyword>
<evidence type="ECO:0000256" key="5">
    <source>
        <dbReference type="ARBA" id="ARBA00023004"/>
    </source>
</evidence>
<dbReference type="GO" id="GO:0005506">
    <property type="term" value="F:iron ion binding"/>
    <property type="evidence" value="ECO:0007669"/>
    <property type="project" value="InterPro"/>
</dbReference>
<evidence type="ECO:0008006" key="8">
    <source>
        <dbReference type="Google" id="ProtNLM"/>
    </source>
</evidence>
<dbReference type="InterPro" id="IPR036396">
    <property type="entry name" value="Cyt_P450_sf"/>
</dbReference>
<name>A0AAV0D4Q9_9ASTE</name>
<dbReference type="EMBL" id="CAMAPF010000074">
    <property type="protein sequence ID" value="CAH9092831.1"/>
    <property type="molecule type" value="Genomic_DNA"/>
</dbReference>